<evidence type="ECO:0000256" key="1">
    <source>
        <dbReference type="PROSITE-ProRule" id="PRU00339"/>
    </source>
</evidence>
<feature type="repeat" description="TPR" evidence="1">
    <location>
        <begin position="572"/>
        <end position="605"/>
    </location>
</feature>
<evidence type="ECO:0000313" key="2">
    <source>
        <dbReference type="EMBL" id="QIS11831.1"/>
    </source>
</evidence>
<dbReference type="SUPFAM" id="SSF48452">
    <property type="entry name" value="TPR-like"/>
    <property type="match status" value="2"/>
</dbReference>
<dbReference type="RefSeq" id="WP_167474589.1">
    <property type="nucleotide sequence ID" value="NZ_CP046172.1"/>
</dbReference>
<dbReference type="InterPro" id="IPR011990">
    <property type="entry name" value="TPR-like_helical_dom_sf"/>
</dbReference>
<dbReference type="PANTHER" id="PTHR19959:SF119">
    <property type="entry name" value="FUNGAL LIPASE-LIKE DOMAIN-CONTAINING PROTEIN"/>
    <property type="match status" value="1"/>
</dbReference>
<dbReference type="EMBL" id="CP046172">
    <property type="protein sequence ID" value="QIS11831.1"/>
    <property type="molecule type" value="Genomic_DNA"/>
</dbReference>
<dbReference type="PANTHER" id="PTHR19959">
    <property type="entry name" value="KINESIN LIGHT CHAIN"/>
    <property type="match status" value="1"/>
</dbReference>
<keyword evidence="1" id="KW-0802">TPR repeat</keyword>
<dbReference type="Gene3D" id="1.25.40.10">
    <property type="entry name" value="Tetratricopeptide repeat domain"/>
    <property type="match status" value="3"/>
</dbReference>
<name>A0A6G9YF33_9NOCA</name>
<dbReference type="InterPro" id="IPR019734">
    <property type="entry name" value="TPR_rpt"/>
</dbReference>
<sequence length="1206" mass="132893">MKFPWRRRQSVSNTVVFRDNIQIADVTGDVTISSEHPRYRIEAMPVAAPAVAPERARAQPSRLLHPRYQVVPFIGRHDEIAELHGWMGRPEPLGVRLIHAGGGQGKTRLTTHYAAKAAESGWMIWRAVYSPDSAVAQQSLELGDRRGVLVLVDYADRWLLSHLRSLIAKLHFLTVDPGIRVRVLLVARSSAHWWPALANDLAGDFDIDAEATELTPLGAQIDRQILFASAATAFAAAMGASHDPGAGSPPEIELDRPGFSSVLSLHLAALVAVDSRLRGAAMPGDPAGLSGYLLRREYTHWTRLSEVGQIRARPETMRRVVWLATLIGAVTPHLAEGILAHVGLASTPEKATELTDDHLHCYPPEDPHTVLEGLHPDRLGEDFIALSIPGRPPAPDTIASDAWTGAALRRLLTDETGAREASLLAWWTPQVVTGLVETARRWPHVASEVLFPLIRQHPHVLVAAGDATVERFARLDGIELPVLTALESCYPRHTRYPRHTHEQGSAFMVALISGKAYEQRLAAARGPVELARVHRLHAQRLNDAGSGEAARIAAAAVGLLRAETTVDETEFAAALTQLGIAEFRLGETEAAVEHAGAALSLYPNLPAAARKELLTDIATLSGEYGDWLTGSGADDEALAMTETAVRVGRTLAEDNPDDNSPLPALAGALHNRGRQLFLMRRDDEALAATEEAVRLRRRLVDWEPYDYLGDLAESLRLLNEQLRLAGQTERALSTIREAALILQELARRKPTDYLFDWVTAQRRRIDQMLEAGQRADAVEPTEQVAHGLRALIEWDPDAHRPVLAEMLLLLGELLAEQQRDDESAAADEEALSLCRQLFADHREARLPHLATALGSVSARRAAADRGDRAVALAAEAAPLYRELAWADVRYEPIYAGFLYFYDDLLTSLGRESEALPVNRDAVALYRRMAQRDSAYQSDLAAALRKVARRTVDSTDEEGILAAQEAVEIYRGLAQNDSIRSRGDLADALVELGTKLRAVGRTPQAERASTEAFDRFRMLFDDDPDRYRAGFADALYGLALDLAESKELAEAIERMAHSLMLFRELADDDPSFRSSQAAAAEGLAGLQVRNQTPFAAIRPADEAIYLYRELVEYHPEYLPRLAATLHLAAKIGMLTERVWPGVYPTILESIQIYEYLDQQAPGDYGRELADAQTTLTGVLRYFQAYRAWVKAQEAAQASSNPYDPWIT</sequence>
<accession>A0A6G9YF33</accession>
<reference evidence="2 3" key="1">
    <citation type="journal article" date="2019" name="ACS Chem. Biol.">
        <title>Identification and Mobilization of a Cryptic Antibiotic Biosynthesis Gene Locus from a Human-Pathogenic Nocardia Isolate.</title>
        <authorList>
            <person name="Herisse M."/>
            <person name="Ishida K."/>
            <person name="Porter J.L."/>
            <person name="Howden B."/>
            <person name="Hertweck C."/>
            <person name="Stinear T.P."/>
            <person name="Pidot S.J."/>
        </authorList>
    </citation>
    <scope>NUCLEOTIDE SEQUENCE [LARGE SCALE GENOMIC DNA]</scope>
    <source>
        <strain evidence="2 3">AUSMDU00012717</strain>
    </source>
</reference>
<evidence type="ECO:0000313" key="3">
    <source>
        <dbReference type="Proteomes" id="UP000503540"/>
    </source>
</evidence>
<proteinExistence type="predicted"/>
<organism evidence="2 3">
    <name type="scientific">Nocardia arthritidis</name>
    <dbReference type="NCBI Taxonomy" id="228602"/>
    <lineage>
        <taxon>Bacteria</taxon>
        <taxon>Bacillati</taxon>
        <taxon>Actinomycetota</taxon>
        <taxon>Actinomycetes</taxon>
        <taxon>Mycobacteriales</taxon>
        <taxon>Nocardiaceae</taxon>
        <taxon>Nocardia</taxon>
    </lineage>
</organism>
<dbReference type="KEGG" id="nah:F5544_19815"/>
<dbReference type="SMART" id="SM00028">
    <property type="entry name" value="TPR"/>
    <property type="match status" value="5"/>
</dbReference>
<dbReference type="AlphaFoldDB" id="A0A6G9YF33"/>
<keyword evidence="3" id="KW-1185">Reference proteome</keyword>
<dbReference type="Proteomes" id="UP000503540">
    <property type="component" value="Chromosome"/>
</dbReference>
<gene>
    <name evidence="2" type="ORF">F5544_19815</name>
</gene>
<protein>
    <submittedName>
        <fullName evidence="2">Tetratricopeptide repeat protein</fullName>
    </submittedName>
</protein>
<dbReference type="PROSITE" id="PS50005">
    <property type="entry name" value="TPR"/>
    <property type="match status" value="1"/>
</dbReference>